<dbReference type="eggNOG" id="KOG3790">
    <property type="taxonomic scope" value="Eukaryota"/>
</dbReference>
<evidence type="ECO:0000256" key="8">
    <source>
        <dbReference type="ARBA" id="ARBA00022691"/>
    </source>
</evidence>
<dbReference type="GO" id="GO:0030488">
    <property type="term" value="P:tRNA methylation"/>
    <property type="evidence" value="ECO:0007669"/>
    <property type="project" value="UniProtKB-UniRule"/>
</dbReference>
<evidence type="ECO:0000256" key="6">
    <source>
        <dbReference type="ARBA" id="ARBA00022603"/>
    </source>
</evidence>
<feature type="region of interest" description="Disordered" evidence="12">
    <location>
        <begin position="31"/>
        <end position="68"/>
    </location>
</feature>
<evidence type="ECO:0000256" key="2">
    <source>
        <dbReference type="ARBA" id="ARBA00009056"/>
    </source>
</evidence>
<organism evidence="13">
    <name type="scientific">Talaromyces marneffei PM1</name>
    <dbReference type="NCBI Taxonomy" id="1077442"/>
    <lineage>
        <taxon>Eukaryota</taxon>
        <taxon>Fungi</taxon>
        <taxon>Dikarya</taxon>
        <taxon>Ascomycota</taxon>
        <taxon>Pezizomycotina</taxon>
        <taxon>Eurotiomycetes</taxon>
        <taxon>Eurotiomycetidae</taxon>
        <taxon>Eurotiales</taxon>
        <taxon>Trichocomaceae</taxon>
        <taxon>Talaromyces</taxon>
        <taxon>Talaromyces sect. Talaromyces</taxon>
    </lineage>
</organism>
<evidence type="ECO:0000256" key="10">
    <source>
        <dbReference type="ARBA" id="ARBA00047957"/>
    </source>
</evidence>
<dbReference type="GO" id="GO:0005737">
    <property type="term" value="C:cytoplasm"/>
    <property type="evidence" value="ECO:0007669"/>
    <property type="project" value="UniProtKB-SubCell"/>
</dbReference>
<comment type="caution">
    <text evidence="13">The sequence shown here is derived from an EMBL/GenBank/DDBJ whole genome shotgun (WGS) entry which is preliminary data.</text>
</comment>
<proteinExistence type="inferred from homology"/>
<evidence type="ECO:0000256" key="11">
    <source>
        <dbReference type="RuleBase" id="RU368004"/>
    </source>
</evidence>
<comment type="catalytic activity">
    <reaction evidence="10 11">
        <text>uridine(44) in tRNA(Ser) + S-adenosyl-L-methionine = 2'-O-methyluridine(44) in tRNA(Ser) + S-adenosyl-L-homocysteine + H(+)</text>
        <dbReference type="Rhea" id="RHEA:43100"/>
        <dbReference type="Rhea" id="RHEA-COMP:10339"/>
        <dbReference type="Rhea" id="RHEA-COMP:10340"/>
        <dbReference type="ChEBI" id="CHEBI:15378"/>
        <dbReference type="ChEBI" id="CHEBI:57856"/>
        <dbReference type="ChEBI" id="CHEBI:59789"/>
        <dbReference type="ChEBI" id="CHEBI:65315"/>
        <dbReference type="ChEBI" id="CHEBI:74478"/>
        <dbReference type="EC" id="2.1.1.211"/>
    </reaction>
</comment>
<evidence type="ECO:0000313" key="13">
    <source>
        <dbReference type="EMBL" id="KFX46225.1"/>
    </source>
</evidence>
<evidence type="ECO:0000256" key="3">
    <source>
        <dbReference type="ARBA" id="ARBA00012795"/>
    </source>
</evidence>
<dbReference type="EC" id="2.1.1.211" evidence="3 11"/>
<comment type="function">
    <text evidence="11">Adenosyl-L-methionine (AdoMet)-dependent tRNA (uracil-O(2)-)-methyltransferase.</text>
</comment>
<feature type="region of interest" description="Disordered" evidence="12">
    <location>
        <begin position="298"/>
        <end position="345"/>
    </location>
</feature>
<dbReference type="InterPro" id="IPR011671">
    <property type="entry name" value="tRNA_uracil_MeTrfase"/>
</dbReference>
<keyword evidence="9 11" id="KW-0819">tRNA processing</keyword>
<feature type="region of interest" description="Disordered" evidence="12">
    <location>
        <begin position="566"/>
        <end position="594"/>
    </location>
</feature>
<evidence type="ECO:0000256" key="12">
    <source>
        <dbReference type="SAM" id="MobiDB-lite"/>
    </source>
</evidence>
<keyword evidence="8 11" id="KW-0949">S-adenosyl-L-methionine</keyword>
<dbReference type="PANTHER" id="PTHR21210">
    <property type="entry name" value="TRNA (URACIL-O(2)-)-METHYLTRANSFERASE-RELATED"/>
    <property type="match status" value="1"/>
</dbReference>
<keyword evidence="5 11" id="KW-0963">Cytoplasm</keyword>
<feature type="compositionally biased region" description="Basic and acidic residues" evidence="12">
    <location>
        <begin position="331"/>
        <end position="345"/>
    </location>
</feature>
<comment type="subcellular location">
    <subcellularLocation>
        <location evidence="1 11">Cytoplasm</location>
    </subcellularLocation>
</comment>
<reference key="1">
    <citation type="journal article" date="2014" name="PLoS Genet.">
        <title>Signature Gene Expression Reveals Novel Clues to the Molecular Mechanisms of Dimorphic Transition in Penicillium marneffei.</title>
        <authorList>
            <person name="Yang E."/>
            <person name="Wang G."/>
            <person name="Cai J."/>
            <person name="Woo P.C."/>
            <person name="Lau S.K."/>
            <person name="Yuen K.-Y."/>
            <person name="Chow W.-N."/>
            <person name="Lin X."/>
        </authorList>
    </citation>
    <scope>NUCLEOTIDE SEQUENCE [LARGE SCALE GENOMIC DNA]</scope>
    <source>
        <strain>PM1</strain>
    </source>
</reference>
<dbReference type="Pfam" id="PF07757">
    <property type="entry name" value="AdoMet_MTase"/>
    <property type="match status" value="1"/>
</dbReference>
<accession>A0A093V1Z9</accession>
<sequence length="721" mass="80132">MAVRKRTPVASNEKPLRETLVPSVSILNRSYNDGCNDQETDRDVEPEGSAVTTATLPPTLSAEDDDGDFSKWMTSPDLIREKLPFTPDVMYNLNNFLLGSPNMNSPHLFRADIWYDSAGQLKTPREKERLVLGVESAGQSVDDDSGSYTEADAKKAPRISGFELKRTVIRELIPRRPQLDRALKQTCLYYEGVASTSSVQRALYLFMPDLKEPEDVPFYHPQIRGWGFLYDYEGGESSLSTQSEESKDLQHQGEMGSSGNGTLSLHILPFPATEDFDPFPVRLERILQNLLSTQIRLARNTRPTTTTTPPTTTDISTQSTSPNVTSATTGKKQEDDSYNPDKDNIIPRHMVQNTYTRLKTTYSQDLCKRWVENTEPSKHVFEDLAITAFLIELWRNMYGVIPRAEQTKQEDEEGGRDGSEFEGFVDIACGNGVLVYVLLMEGYKGWGFDARRRKTWSIFPEWVQENLEEAIYIPKPFAGEFASTGSSTTSDVNVGGMSVDQRIQSHNGIQYTTGNFPKKTFVISNHADELTVWTPLLAALACPEKPLPFLSIPCCSHALSGARYRYRPPKKEKSATNTTRENTEDTPNDNPQTGDLKALRAAKLAACTSQPDSDPNSAAVLNSMYGSLTAKTMSVAAEVGFDVEKTLLRIPSTRNMGVIGGRRNAILKRQGVTQKSTGAETIRRAINEVVERECAMDGGVNAAARIWVERAMGLQKPGKKS</sequence>
<comment type="similarity">
    <text evidence="2 11">Belongs to the TRM44 family.</text>
</comment>
<evidence type="ECO:0000256" key="5">
    <source>
        <dbReference type="ARBA" id="ARBA00022490"/>
    </source>
</evidence>
<feature type="region of interest" description="Disordered" evidence="12">
    <location>
        <begin position="237"/>
        <end position="262"/>
    </location>
</feature>
<evidence type="ECO:0000256" key="1">
    <source>
        <dbReference type="ARBA" id="ARBA00004496"/>
    </source>
</evidence>
<feature type="compositionally biased region" description="Low complexity" evidence="12">
    <location>
        <begin position="301"/>
        <end position="322"/>
    </location>
</feature>
<keyword evidence="6 11" id="KW-0489">Methyltransferase</keyword>
<dbReference type="PANTHER" id="PTHR21210:SF0">
    <property type="entry name" value="TRNA (URACIL-O(2)-)-METHYLTRANSFERASE-RELATED"/>
    <property type="match status" value="1"/>
</dbReference>
<reference evidence="13" key="2">
    <citation type="journal article" date="2014" name="PLoS Genet.">
        <title>Signature gene expression reveals novel clues to the molecular mechanisms of dimorphic transition in Penicillium marneffei.</title>
        <authorList>
            <person name="Yang E."/>
            <person name="Wang G."/>
            <person name="Cai J."/>
            <person name="Woo P.C."/>
            <person name="Lau S.K."/>
            <person name="Yuen K.-Y."/>
            <person name="Chow W.-N."/>
            <person name="Lin X."/>
        </authorList>
    </citation>
    <scope>NUCLEOTIDE SEQUENCE</scope>
    <source>
        <strain evidence="13">PM1</strain>
    </source>
</reference>
<keyword evidence="7 11" id="KW-0808">Transferase</keyword>
<dbReference type="EMBL" id="JPOX01000020">
    <property type="protein sequence ID" value="KFX46225.1"/>
    <property type="molecule type" value="Genomic_DNA"/>
</dbReference>
<evidence type="ECO:0000256" key="7">
    <source>
        <dbReference type="ARBA" id="ARBA00022679"/>
    </source>
</evidence>
<evidence type="ECO:0000256" key="9">
    <source>
        <dbReference type="ARBA" id="ARBA00022694"/>
    </source>
</evidence>
<evidence type="ECO:0000256" key="4">
    <source>
        <dbReference type="ARBA" id="ARBA00017788"/>
    </source>
</evidence>
<dbReference type="HOGENOM" id="CLU_018580_0_0_1"/>
<dbReference type="GO" id="GO:0141101">
    <property type="term" value="F:tRNA(Ser) (uridine(44)-2'-O-)-methyltransferase activity"/>
    <property type="evidence" value="ECO:0007669"/>
    <property type="project" value="UniProtKB-EC"/>
</dbReference>
<dbReference type="AlphaFoldDB" id="A0A093V1Z9"/>
<gene>
    <name evidence="13" type="ORF">GQ26_0201740</name>
</gene>
<protein>
    <recommendedName>
        <fullName evidence="4 11">tRNA (uracil-O(2)-)-methyltransferase</fullName>
        <ecNumber evidence="3 11">2.1.1.211</ecNumber>
    </recommendedName>
</protein>
<name>A0A093V1Z9_TALMA</name>